<keyword evidence="2" id="KW-1185">Reference proteome</keyword>
<dbReference type="Proteomes" id="UP000098510">
    <property type="component" value="Segment"/>
</dbReference>
<organism evidence="1 2">
    <name type="scientific">Human herpesvirus 7 (strain RK)</name>
    <name type="common">HHV-7</name>
    <name type="synonym">Human T lymphotropic virus</name>
    <dbReference type="NCBI Taxonomy" id="262398"/>
    <lineage>
        <taxon>Viruses</taxon>
        <taxon>Duplodnaviria</taxon>
        <taxon>Heunggongvirae</taxon>
        <taxon>Peploviricota</taxon>
        <taxon>Herviviricetes</taxon>
        <taxon>Herpesvirales</taxon>
        <taxon>Orthoherpesviridae</taxon>
        <taxon>Betaherpesvirinae</taxon>
        <taxon>Roseolovirus</taxon>
        <taxon>Roseolovirus humanbeta7</taxon>
        <taxon>Human betaherpesvirus 7</taxon>
    </lineage>
</organism>
<dbReference type="RefSeq" id="YP_073804.1">
    <property type="nucleotide sequence ID" value="NC_001716.2"/>
</dbReference>
<reference evidence="1 2" key="1">
    <citation type="journal article" date="1998" name="Virology">
        <title>The DNA sequence of the RK strain of human herpesvirus 7.</title>
        <authorList>
            <person name="Megaw A.G."/>
            <person name="Rapaport D."/>
            <person name="Avidor B."/>
            <person name="Frenkel N."/>
            <person name="Davison A.J."/>
        </authorList>
    </citation>
    <scope>NUCLEOTIDE SEQUENCE [LARGE SCALE GENOMIC DNA]</scope>
    <source>
        <strain evidence="1 2">RK</strain>
    </source>
</reference>
<dbReference type="Pfam" id="PF03048">
    <property type="entry name" value="Herpes_UL92"/>
    <property type="match status" value="1"/>
</dbReference>
<sequence length="211" mass="24189">MNKKKMDLPKCQSITVACEGECSQMYNLHNPLTFEMGLGNIFICVRCFKIHFCNMLEDCNLINTHEGCVCSKTGLFYNGWMPAYSHTCMEPTEEPNMETVNVVVVLLSYVYSFLIQNKARYSNIIRDIIKDGKFIEQVENAVFCTFNKVFKNSTLNKLPLTTVSQLFVQLIIGGHAEGTIYDNNVIRVSRRKREDNILKKMRIEYGNALAL</sequence>
<accession>Q77Y58</accession>
<name>Q77Y58_HHV7R</name>
<evidence type="ECO:0000313" key="1">
    <source>
        <dbReference type="EMBL" id="AAC40777.1"/>
    </source>
</evidence>
<dbReference type="EMBL" id="AF037218">
    <property type="protein sequence ID" value="AAC40777.1"/>
    <property type="molecule type" value="Genomic_DNA"/>
</dbReference>
<dbReference type="OrthoDB" id="13102at10239"/>
<dbReference type="KEGG" id="vg:3289521"/>
<dbReference type="InterPro" id="IPR004289">
    <property type="entry name" value="Herpes_UL92"/>
</dbReference>
<dbReference type="GeneID" id="3289521"/>
<dbReference type="DNASU" id="3289521"/>
<evidence type="ECO:0000313" key="2">
    <source>
        <dbReference type="Proteomes" id="UP000098510"/>
    </source>
</evidence>
<proteinExistence type="predicted"/>
<gene>
    <name evidence="1" type="primary">U63</name>
</gene>
<organismHost>
    <name type="scientific">Homo sapiens</name>
    <name type="common">Human</name>
    <dbReference type="NCBI Taxonomy" id="9606"/>
</organismHost>
<protein>
    <submittedName>
        <fullName evidence="1">U63</fullName>
    </submittedName>
</protein>
<dbReference type="SMR" id="Q77Y58"/>